<gene>
    <name evidence="2" type="ORF">BU23DRAFT_42606</name>
</gene>
<dbReference type="AlphaFoldDB" id="A0A6A5VHM8"/>
<feature type="compositionally biased region" description="Low complexity" evidence="1">
    <location>
        <begin position="172"/>
        <end position="186"/>
    </location>
</feature>
<reference evidence="2" key="1">
    <citation type="journal article" date="2020" name="Stud. Mycol.">
        <title>101 Dothideomycetes genomes: a test case for predicting lifestyles and emergence of pathogens.</title>
        <authorList>
            <person name="Haridas S."/>
            <person name="Albert R."/>
            <person name="Binder M."/>
            <person name="Bloem J."/>
            <person name="Labutti K."/>
            <person name="Salamov A."/>
            <person name="Andreopoulos B."/>
            <person name="Baker S."/>
            <person name="Barry K."/>
            <person name="Bills G."/>
            <person name="Bluhm B."/>
            <person name="Cannon C."/>
            <person name="Castanera R."/>
            <person name="Culley D."/>
            <person name="Daum C."/>
            <person name="Ezra D."/>
            <person name="Gonzalez J."/>
            <person name="Henrissat B."/>
            <person name="Kuo A."/>
            <person name="Liang C."/>
            <person name="Lipzen A."/>
            <person name="Lutzoni F."/>
            <person name="Magnuson J."/>
            <person name="Mondo S."/>
            <person name="Nolan M."/>
            <person name="Ohm R."/>
            <person name="Pangilinan J."/>
            <person name="Park H.-J."/>
            <person name="Ramirez L."/>
            <person name="Alfaro M."/>
            <person name="Sun H."/>
            <person name="Tritt A."/>
            <person name="Yoshinaga Y."/>
            <person name="Zwiers L.-H."/>
            <person name="Turgeon B."/>
            <person name="Goodwin S."/>
            <person name="Spatafora J."/>
            <person name="Crous P."/>
            <person name="Grigoriev I."/>
        </authorList>
    </citation>
    <scope>NUCLEOTIDE SEQUENCE</scope>
    <source>
        <strain evidence="2">CBS 107.79</strain>
    </source>
</reference>
<organism evidence="2 3">
    <name type="scientific">Bimuria novae-zelandiae CBS 107.79</name>
    <dbReference type="NCBI Taxonomy" id="1447943"/>
    <lineage>
        <taxon>Eukaryota</taxon>
        <taxon>Fungi</taxon>
        <taxon>Dikarya</taxon>
        <taxon>Ascomycota</taxon>
        <taxon>Pezizomycotina</taxon>
        <taxon>Dothideomycetes</taxon>
        <taxon>Pleosporomycetidae</taxon>
        <taxon>Pleosporales</taxon>
        <taxon>Massarineae</taxon>
        <taxon>Didymosphaeriaceae</taxon>
        <taxon>Bimuria</taxon>
    </lineage>
</organism>
<name>A0A6A5VHM8_9PLEO</name>
<feature type="compositionally biased region" description="Acidic residues" evidence="1">
    <location>
        <begin position="225"/>
        <end position="261"/>
    </location>
</feature>
<keyword evidence="3" id="KW-1185">Reference proteome</keyword>
<accession>A0A6A5VHM8</accession>
<feature type="region of interest" description="Disordered" evidence="1">
    <location>
        <begin position="223"/>
        <end position="278"/>
    </location>
</feature>
<evidence type="ECO:0000256" key="1">
    <source>
        <dbReference type="SAM" id="MobiDB-lite"/>
    </source>
</evidence>
<evidence type="ECO:0000313" key="3">
    <source>
        <dbReference type="Proteomes" id="UP000800036"/>
    </source>
</evidence>
<protein>
    <submittedName>
        <fullName evidence="2">Uncharacterized protein</fullName>
    </submittedName>
</protein>
<dbReference type="EMBL" id="ML976667">
    <property type="protein sequence ID" value="KAF1976180.1"/>
    <property type="molecule type" value="Genomic_DNA"/>
</dbReference>
<dbReference type="OrthoDB" id="3795483at2759"/>
<feature type="compositionally biased region" description="Acidic residues" evidence="1">
    <location>
        <begin position="119"/>
        <end position="168"/>
    </location>
</feature>
<feature type="compositionally biased region" description="Low complexity" evidence="1">
    <location>
        <begin position="262"/>
        <end position="272"/>
    </location>
</feature>
<feature type="compositionally biased region" description="Polar residues" evidence="1">
    <location>
        <begin position="187"/>
        <end position="197"/>
    </location>
</feature>
<dbReference type="Proteomes" id="UP000800036">
    <property type="component" value="Unassembled WGS sequence"/>
</dbReference>
<proteinExistence type="predicted"/>
<sequence>MSMSSPAPVDDGAPALLLSIPIECRHILYSHVAAARPVKPRDTLRYWFEKQDIQEQIVENVKNDPNANVTYVAGYNDRYDGEDEVEEEDGQEVAVADGQEVAVADGQEVAVADGQEVAVADEEADEVEDEDGVEDEDEDEDEDNEDEEDNVEDGEGDEDDLVTDEDVGDIMAHAAQQSAAAADTAQGGNVTTTVSSADTVPASGQDIAADEAQAAQNNLGATDADLADSEEEEEEEEAAHDPEEEQVGEDADVADGDEDETTAATSTQADSGPPAPQVVVVRPNRKWRHVPKFMRLTQCPPETNLFLISKQLNNEVKAWFYDVATLKIDATASFLHLTFFELALNKLAEAPFSPMENIKKAEITFVWDTTWIRAEESGFAGAVFPVFLQNRANFILEILLRAPELENVLIHWHDSAEDDGAKQLRADTLEPFILNLKAKVDIQDHYITPDTKPRAKSRAGKQRLEFKAIIDNGCETF</sequence>
<feature type="region of interest" description="Disordered" evidence="1">
    <location>
        <begin position="117"/>
        <end position="197"/>
    </location>
</feature>
<evidence type="ECO:0000313" key="2">
    <source>
        <dbReference type="EMBL" id="KAF1976180.1"/>
    </source>
</evidence>